<feature type="domain" description="HTH cro/C1-type" evidence="2">
    <location>
        <begin position="20"/>
        <end position="75"/>
    </location>
</feature>
<dbReference type="CDD" id="cd00093">
    <property type="entry name" value="HTH_XRE"/>
    <property type="match status" value="1"/>
</dbReference>
<feature type="region of interest" description="Disordered" evidence="1">
    <location>
        <begin position="76"/>
        <end position="121"/>
    </location>
</feature>
<evidence type="ECO:0000256" key="1">
    <source>
        <dbReference type="SAM" id="MobiDB-lite"/>
    </source>
</evidence>
<dbReference type="Gene3D" id="1.10.260.40">
    <property type="entry name" value="lambda repressor-like DNA-binding domains"/>
    <property type="match status" value="1"/>
</dbReference>
<dbReference type="SMART" id="SM00530">
    <property type="entry name" value="HTH_XRE"/>
    <property type="match status" value="1"/>
</dbReference>
<reference evidence="3 4" key="1">
    <citation type="submission" date="2021-05" db="EMBL/GenBank/DDBJ databases">
        <title>The draft genome of Geobacter chapellei DSM 13688.</title>
        <authorList>
            <person name="Xu Z."/>
            <person name="Masuda Y."/>
            <person name="Itoh H."/>
            <person name="Senoo K."/>
        </authorList>
    </citation>
    <scope>NUCLEOTIDE SEQUENCE [LARGE SCALE GENOMIC DNA]</scope>
    <source>
        <strain evidence="3 4">DSM 13688</strain>
    </source>
</reference>
<dbReference type="EMBL" id="JAHDYS010000003">
    <property type="protein sequence ID" value="MBT1070979.1"/>
    <property type="molecule type" value="Genomic_DNA"/>
</dbReference>
<proteinExistence type="predicted"/>
<evidence type="ECO:0000313" key="3">
    <source>
        <dbReference type="EMBL" id="MBT1070979.1"/>
    </source>
</evidence>
<dbReference type="InterPro" id="IPR010982">
    <property type="entry name" value="Lambda_DNA-bd_dom_sf"/>
</dbReference>
<dbReference type="PROSITE" id="PS50943">
    <property type="entry name" value="HTH_CROC1"/>
    <property type="match status" value="1"/>
</dbReference>
<dbReference type="SUPFAM" id="SSF47413">
    <property type="entry name" value="lambda repressor-like DNA-binding domains"/>
    <property type="match status" value="1"/>
</dbReference>
<dbReference type="Pfam" id="PF13560">
    <property type="entry name" value="HTH_31"/>
    <property type="match status" value="1"/>
</dbReference>
<organism evidence="3 4">
    <name type="scientific">Pelotalea chapellei</name>
    <dbReference type="NCBI Taxonomy" id="44671"/>
    <lineage>
        <taxon>Bacteria</taxon>
        <taxon>Pseudomonadati</taxon>
        <taxon>Thermodesulfobacteriota</taxon>
        <taxon>Desulfuromonadia</taxon>
        <taxon>Geobacterales</taxon>
        <taxon>Geobacteraceae</taxon>
        <taxon>Pelotalea</taxon>
    </lineage>
</organism>
<keyword evidence="4" id="KW-1185">Reference proteome</keyword>
<dbReference type="Proteomes" id="UP000784128">
    <property type="component" value="Unassembled WGS sequence"/>
</dbReference>
<evidence type="ECO:0000313" key="4">
    <source>
        <dbReference type="Proteomes" id="UP000784128"/>
    </source>
</evidence>
<evidence type="ECO:0000259" key="2">
    <source>
        <dbReference type="PROSITE" id="PS50943"/>
    </source>
</evidence>
<sequence>MKIQNDLSDMTVLEELGHRLSKQRLDLGLTQAGLAISAGLGKRTIERLEAGKSVQLDTLVRILRVLNVLDRMDSLIPDESAPRPMELLKLKGKERQRASTNPKSAKESKKPLKPWVWGDGE</sequence>
<comment type="caution">
    <text evidence="3">The sequence shown here is derived from an EMBL/GenBank/DDBJ whole genome shotgun (WGS) entry which is preliminary data.</text>
</comment>
<gene>
    <name evidence="3" type="ORF">KJB30_04220</name>
</gene>
<dbReference type="InterPro" id="IPR001387">
    <property type="entry name" value="Cro/C1-type_HTH"/>
</dbReference>
<dbReference type="RefSeq" id="WP_214296690.1">
    <property type="nucleotide sequence ID" value="NZ_JAHDYS010000003.1"/>
</dbReference>
<feature type="compositionally biased region" description="Basic and acidic residues" evidence="1">
    <location>
        <begin position="86"/>
        <end position="97"/>
    </location>
</feature>
<name>A0ABS5U5P2_9BACT</name>
<accession>A0ABS5U5P2</accession>
<protein>
    <submittedName>
        <fullName evidence="3">Helix-turn-helix domain-containing protein</fullName>
    </submittedName>
</protein>